<evidence type="ECO:0000256" key="1">
    <source>
        <dbReference type="ARBA" id="ARBA00022603"/>
    </source>
</evidence>
<dbReference type="AlphaFoldDB" id="A0A6L5YZY4"/>
<name>A0A6L5YZY4_9RHOB</name>
<organism evidence="4 5">
    <name type="scientific">Halovulum marinum</name>
    <dbReference type="NCBI Taxonomy" id="2662447"/>
    <lineage>
        <taxon>Bacteria</taxon>
        <taxon>Pseudomonadati</taxon>
        <taxon>Pseudomonadota</taxon>
        <taxon>Alphaproteobacteria</taxon>
        <taxon>Rhodobacterales</taxon>
        <taxon>Paracoccaceae</taxon>
        <taxon>Halovulum</taxon>
    </lineage>
</organism>
<evidence type="ECO:0000256" key="3">
    <source>
        <dbReference type="SAM" id="MobiDB-lite"/>
    </source>
</evidence>
<reference evidence="4 5" key="1">
    <citation type="submission" date="2019-10" db="EMBL/GenBank/DDBJ databases">
        <title>Cognatihalovulum marinum gen. nov. sp. nov., a new member of the family Rhodobacteraceae isolated from deep seawater of the Northwest Indian Ocean.</title>
        <authorList>
            <person name="Ruan C."/>
            <person name="Wang J."/>
            <person name="Zheng X."/>
            <person name="Song L."/>
            <person name="Zhu Y."/>
            <person name="Huang Y."/>
            <person name="Lu Z."/>
            <person name="Du W."/>
            <person name="Huang L."/>
            <person name="Dai X."/>
        </authorList>
    </citation>
    <scope>NUCLEOTIDE SEQUENCE [LARGE SCALE GENOMIC DNA]</scope>
    <source>
        <strain evidence="4 5">2CG4</strain>
    </source>
</reference>
<keyword evidence="1 4" id="KW-0489">Methyltransferase</keyword>
<dbReference type="Proteomes" id="UP000474957">
    <property type="component" value="Unassembled WGS sequence"/>
</dbReference>
<proteinExistence type="predicted"/>
<sequence length="294" mass="31124">MTTPPRLTDRAALALRRARAARDPADFLHRAAAAEVSDRLAEVNRRFTRPAIVGPMAALWRELLVADGVIGGAALAEDAEVLDLVPEAHDLLIHALALHWADDPVGQLVQMRHALAPDGLMIAAQFGSRSLQELRASLSEAELALRGGLSPRIAPMGEIRDLGGLLQRAGFALPVADALVLPVTYPDALALMRDLRAMGESNALAARDRRPPPRALFARAAALYARNFPAPDDPGRILATAEIVLLTGWKPAPGQPQPLRPGSARARLADALGTAEIPAGETVAGTGDRDNDGN</sequence>
<keyword evidence="2 4" id="KW-0808">Transferase</keyword>
<keyword evidence="5" id="KW-1185">Reference proteome</keyword>
<dbReference type="EMBL" id="WIND01000004">
    <property type="protein sequence ID" value="MSU89415.1"/>
    <property type="molecule type" value="Genomic_DNA"/>
</dbReference>
<dbReference type="PANTHER" id="PTHR13090">
    <property type="entry name" value="ARGININE-HYDROXYLASE NDUFAF5, MITOCHONDRIAL"/>
    <property type="match status" value="1"/>
</dbReference>
<dbReference type="GO" id="GO:0008168">
    <property type="term" value="F:methyltransferase activity"/>
    <property type="evidence" value="ECO:0007669"/>
    <property type="project" value="UniProtKB-KW"/>
</dbReference>
<dbReference type="PANTHER" id="PTHR13090:SF1">
    <property type="entry name" value="ARGININE-HYDROXYLASE NDUFAF5, MITOCHONDRIAL"/>
    <property type="match status" value="1"/>
</dbReference>
<dbReference type="GO" id="GO:0032259">
    <property type="term" value="P:methylation"/>
    <property type="evidence" value="ECO:0007669"/>
    <property type="project" value="UniProtKB-KW"/>
</dbReference>
<feature type="region of interest" description="Disordered" evidence="3">
    <location>
        <begin position="274"/>
        <end position="294"/>
    </location>
</feature>
<evidence type="ECO:0000313" key="4">
    <source>
        <dbReference type="EMBL" id="MSU89415.1"/>
    </source>
</evidence>
<dbReference type="SUPFAM" id="SSF53335">
    <property type="entry name" value="S-adenosyl-L-methionine-dependent methyltransferases"/>
    <property type="match status" value="1"/>
</dbReference>
<dbReference type="InterPro" id="IPR050602">
    <property type="entry name" value="Malonyl-ACP_OMT"/>
</dbReference>
<protein>
    <submittedName>
        <fullName evidence="4">SAM-dependent methyltransferase</fullName>
    </submittedName>
</protein>
<gene>
    <name evidence="4" type="ORF">GE300_07275</name>
</gene>
<accession>A0A6L5YZY4</accession>
<dbReference type="InterPro" id="IPR029063">
    <property type="entry name" value="SAM-dependent_MTases_sf"/>
</dbReference>
<comment type="caution">
    <text evidence="4">The sequence shown here is derived from an EMBL/GenBank/DDBJ whole genome shotgun (WGS) entry which is preliminary data.</text>
</comment>
<evidence type="ECO:0000313" key="5">
    <source>
        <dbReference type="Proteomes" id="UP000474957"/>
    </source>
</evidence>
<evidence type="ECO:0000256" key="2">
    <source>
        <dbReference type="ARBA" id="ARBA00022679"/>
    </source>
</evidence>
<dbReference type="Gene3D" id="3.40.50.150">
    <property type="entry name" value="Vaccinia Virus protein VP39"/>
    <property type="match status" value="1"/>
</dbReference>
<dbReference type="RefSeq" id="WP_325063142.1">
    <property type="nucleotide sequence ID" value="NZ_WIND01000004.1"/>
</dbReference>